<dbReference type="InterPro" id="IPR001841">
    <property type="entry name" value="Znf_RING"/>
</dbReference>
<dbReference type="SUPFAM" id="SSF50998">
    <property type="entry name" value="Quinoprotein alcohol dehydrogenase-like"/>
    <property type="match status" value="1"/>
</dbReference>
<dbReference type="Pfam" id="PF23410">
    <property type="entry name" value="Beta-prop_VPS8"/>
    <property type="match status" value="1"/>
</dbReference>
<keyword evidence="2 4" id="KW-0863">Zinc-finger</keyword>
<gene>
    <name evidence="7" type="ORF">RI129_008760</name>
</gene>
<dbReference type="PANTHER" id="PTHR12616:SF8">
    <property type="entry name" value="VACUOLAR PROTEIN SORTING-ASSOCIATED PROTEIN 8 HOMOLOG"/>
    <property type="match status" value="1"/>
</dbReference>
<dbReference type="GO" id="GO:0030897">
    <property type="term" value="C:HOPS complex"/>
    <property type="evidence" value="ECO:0007669"/>
    <property type="project" value="TreeGrafter"/>
</dbReference>
<dbReference type="GO" id="GO:0006623">
    <property type="term" value="P:protein targeting to vacuole"/>
    <property type="evidence" value="ECO:0007669"/>
    <property type="project" value="InterPro"/>
</dbReference>
<dbReference type="GO" id="GO:0008270">
    <property type="term" value="F:zinc ion binding"/>
    <property type="evidence" value="ECO:0007669"/>
    <property type="project" value="UniProtKB-KW"/>
</dbReference>
<dbReference type="EMBL" id="JAVRBK010000006">
    <property type="protein sequence ID" value="KAK5642593.1"/>
    <property type="molecule type" value="Genomic_DNA"/>
</dbReference>
<dbReference type="InterPro" id="IPR045111">
    <property type="entry name" value="Vps41/Vps8"/>
</dbReference>
<evidence type="ECO:0000259" key="6">
    <source>
        <dbReference type="PROSITE" id="PS50089"/>
    </source>
</evidence>
<dbReference type="InterPro" id="IPR015943">
    <property type="entry name" value="WD40/YVTN_repeat-like_dom_sf"/>
</dbReference>
<proteinExistence type="inferred from homology"/>
<organism evidence="7 8">
    <name type="scientific">Pyrocoelia pectoralis</name>
    <dbReference type="NCBI Taxonomy" id="417401"/>
    <lineage>
        <taxon>Eukaryota</taxon>
        <taxon>Metazoa</taxon>
        <taxon>Ecdysozoa</taxon>
        <taxon>Arthropoda</taxon>
        <taxon>Hexapoda</taxon>
        <taxon>Insecta</taxon>
        <taxon>Pterygota</taxon>
        <taxon>Neoptera</taxon>
        <taxon>Endopterygota</taxon>
        <taxon>Coleoptera</taxon>
        <taxon>Polyphaga</taxon>
        <taxon>Elateriformia</taxon>
        <taxon>Elateroidea</taxon>
        <taxon>Lampyridae</taxon>
        <taxon>Lampyrinae</taxon>
        <taxon>Pyrocoelia</taxon>
    </lineage>
</organism>
<keyword evidence="3" id="KW-0862">Zinc</keyword>
<dbReference type="Proteomes" id="UP001329430">
    <property type="component" value="Chromosome 6"/>
</dbReference>
<comment type="similarity">
    <text evidence="1">Belongs to the VPS8 family.</text>
</comment>
<protein>
    <recommendedName>
        <fullName evidence="6">RING-type domain-containing protein</fullName>
    </recommendedName>
</protein>
<evidence type="ECO:0000256" key="5">
    <source>
        <dbReference type="SAM" id="MobiDB-lite"/>
    </source>
</evidence>
<dbReference type="AlphaFoldDB" id="A0AAN7ZKE8"/>
<dbReference type="GO" id="GO:0034058">
    <property type="term" value="P:endosomal vesicle fusion"/>
    <property type="evidence" value="ECO:0007669"/>
    <property type="project" value="TreeGrafter"/>
</dbReference>
<dbReference type="Pfam" id="PF12816">
    <property type="entry name" value="TPR_Vps8"/>
    <property type="match status" value="1"/>
</dbReference>
<comment type="caution">
    <text evidence="7">The sequence shown here is derived from an EMBL/GenBank/DDBJ whole genome shotgun (WGS) entry which is preliminary data.</text>
</comment>
<dbReference type="GO" id="GO:0005770">
    <property type="term" value="C:late endosome"/>
    <property type="evidence" value="ECO:0007669"/>
    <property type="project" value="TreeGrafter"/>
</dbReference>
<dbReference type="InterPro" id="IPR025941">
    <property type="entry name" value="Vps8_central_dom"/>
</dbReference>
<sequence length="1170" mass="131571">MDSETNSILIEDSDDSLLDFKELNDLEYDIPPVAPPTLESVLWDLESEEGSDSTSLHSLHSLTPKSKSMLYHGILQGISSQVASAGERVSAGLPTVISNSVKFVAVGTSHGFVLAFDSEQKLCWCCHDLSTNDQGAISALAFNLDSTRLLVGYERGYISMIDTNCGDVIRRLPDAHAPQSAVLHLRFTSLNGLALSGDSAGCVFSLTFSRRLGVRTWDSKCLFSGARGEVCVFEPLVQEHNLQLLGQHILVAMATLSKVIVISIRPRLKILFTQQLPRIATTLPVLSWQIVSVGKVLQPVLAWGRSTELNYTRVIAGLNGSKLRLSSLRSVRLSYTLSSIHWIGSRHLITIDTSENLRLIEVRTQQELEVVDITSAGLVYSSAHFKALALGGGVSEAFALAGERACYSSIVSRGDQLLVLGTKNVQIIKLRTWSERLNYLSDQGRWAEALNLAAEESVHRDKAAMVLLEKFLVGLIQNGVDRDSLTAGINCCVKLNKIDLLCNDLWDAVSSDQYALEWYYTLLIDHICNGSLYFLNPSVAQALVTYLNQKNPTLLENVLLSIDLSCLDLHQVLNICKKNKLYDAWIHITTKTMGDYISPLTEFISELTPDNHKLGNTLLVYVSACLSGLGYPHGKIPGRDIPRIKHDILRCLETIHTVHCVENEENFPYLRALLKYNTRECLNVIEIAFREVEFSGEMGLLQRQRLVQILLQIVTRPEFRESQVIILACFISRLITSDNLNADEEILNKIIQSLTNIGEKQLSLRDHSEREQAWIDLLNGDKIRHIDLDQLLRIALDSQCHKVAECIYEKQGKFANIMECYLRDKVRHVEVFNYIAKYILNEERCIQQQFIAHFKTLVDIDSKRTADVVIENYSELAEQFCVILETDSELLYKFLSQIIYTDVKLSPQITEEYLRLLCVKNPSAVYSYVKLNLCRVEEALKITQKYQMHLSIAWLLEQNGDFEEALNLLLKHNMIDSALGVCIRGSEHLDAKETQKLWLELLKHPTVIENISMRELLHSAAPHVPPAQLLELVTDANLGDVKVLIEGMLSDCEHDIQLLNSTFKILSCDLHHGLARSLCYHGKGISVQTLTCNLCQKILSNRLENNEEKIAVWGCGHSFHSSCISVLDDDRCPQCKVLATYTENQKPPPRTRHESKSDSIRLRPDLEGNF</sequence>
<dbReference type="PROSITE" id="PS50089">
    <property type="entry name" value="ZF_RING_2"/>
    <property type="match status" value="1"/>
</dbReference>
<dbReference type="InterPro" id="IPR011047">
    <property type="entry name" value="Quinoprotein_ADH-like_sf"/>
</dbReference>
<feature type="region of interest" description="Disordered" evidence="5">
    <location>
        <begin position="1143"/>
        <end position="1170"/>
    </location>
</feature>
<dbReference type="PANTHER" id="PTHR12616">
    <property type="entry name" value="VACUOLAR PROTEIN SORTING VPS41"/>
    <property type="match status" value="1"/>
</dbReference>
<evidence type="ECO:0000313" key="7">
    <source>
        <dbReference type="EMBL" id="KAK5642593.1"/>
    </source>
</evidence>
<evidence type="ECO:0000256" key="1">
    <source>
        <dbReference type="ARBA" id="ARBA00009422"/>
    </source>
</evidence>
<accession>A0AAN7ZKE8</accession>
<evidence type="ECO:0000256" key="4">
    <source>
        <dbReference type="PROSITE-ProRule" id="PRU00175"/>
    </source>
</evidence>
<keyword evidence="2 4" id="KW-0479">Metal-binding</keyword>
<evidence type="ECO:0000256" key="2">
    <source>
        <dbReference type="ARBA" id="ARBA00022771"/>
    </source>
</evidence>
<dbReference type="SMART" id="SM00184">
    <property type="entry name" value="RING"/>
    <property type="match status" value="1"/>
</dbReference>
<dbReference type="InterPro" id="IPR013083">
    <property type="entry name" value="Znf_RING/FYVE/PHD"/>
</dbReference>
<evidence type="ECO:0000256" key="3">
    <source>
        <dbReference type="ARBA" id="ARBA00022833"/>
    </source>
</evidence>
<feature type="compositionally biased region" description="Basic and acidic residues" evidence="5">
    <location>
        <begin position="1151"/>
        <end position="1170"/>
    </location>
</feature>
<dbReference type="SUPFAM" id="SSF57850">
    <property type="entry name" value="RING/U-box"/>
    <property type="match status" value="1"/>
</dbReference>
<feature type="domain" description="RING-type" evidence="6">
    <location>
        <begin position="1092"/>
        <end position="1136"/>
    </location>
</feature>
<evidence type="ECO:0000313" key="8">
    <source>
        <dbReference type="Proteomes" id="UP001329430"/>
    </source>
</evidence>
<keyword evidence="8" id="KW-1185">Reference proteome</keyword>
<name>A0AAN7ZKE8_9COLE</name>
<reference evidence="7 8" key="1">
    <citation type="journal article" date="2024" name="Insects">
        <title>An Improved Chromosome-Level Genome Assembly of the Firefly Pyrocoelia pectoralis.</title>
        <authorList>
            <person name="Fu X."/>
            <person name="Meyer-Rochow V.B."/>
            <person name="Ballantyne L."/>
            <person name="Zhu X."/>
        </authorList>
    </citation>
    <scope>NUCLEOTIDE SEQUENCE [LARGE SCALE GENOMIC DNA]</scope>
    <source>
        <strain evidence="7">XCY_ONT2</strain>
    </source>
</reference>
<dbReference type="Gene3D" id="2.130.10.10">
    <property type="entry name" value="YVTN repeat-like/Quinoprotein amine dehydrogenase"/>
    <property type="match status" value="1"/>
</dbReference>
<dbReference type="Gene3D" id="3.30.40.10">
    <property type="entry name" value="Zinc/RING finger domain, C3HC4 (zinc finger)"/>
    <property type="match status" value="1"/>
</dbReference>